<feature type="compositionally biased region" description="Basic and acidic residues" evidence="1">
    <location>
        <begin position="23"/>
        <end position="38"/>
    </location>
</feature>
<evidence type="ECO:0000313" key="4">
    <source>
        <dbReference type="Proteomes" id="UP000646579"/>
    </source>
</evidence>
<dbReference type="Pfam" id="PF09527">
    <property type="entry name" value="ATPase_gene1"/>
    <property type="match status" value="1"/>
</dbReference>
<evidence type="ECO:0000256" key="1">
    <source>
        <dbReference type="SAM" id="MobiDB-lite"/>
    </source>
</evidence>
<dbReference type="InterPro" id="IPR032820">
    <property type="entry name" value="ATPase_put"/>
</dbReference>
<keyword evidence="2" id="KW-1133">Transmembrane helix</keyword>
<feature type="transmembrane region" description="Helical" evidence="2">
    <location>
        <begin position="103"/>
        <end position="124"/>
    </location>
</feature>
<feature type="region of interest" description="Disordered" evidence="1">
    <location>
        <begin position="133"/>
        <end position="157"/>
    </location>
</feature>
<accession>A0A918SA01</accession>
<reference evidence="3" key="1">
    <citation type="journal article" date="2014" name="Int. J. Syst. Evol. Microbiol.">
        <title>Complete genome sequence of Corynebacterium casei LMG S-19264T (=DSM 44701T), isolated from a smear-ripened cheese.</title>
        <authorList>
            <consortium name="US DOE Joint Genome Institute (JGI-PGF)"/>
            <person name="Walter F."/>
            <person name="Albersmeier A."/>
            <person name="Kalinowski J."/>
            <person name="Ruckert C."/>
        </authorList>
    </citation>
    <scope>NUCLEOTIDE SEQUENCE</scope>
    <source>
        <strain evidence="3">KCTC 32437</strain>
    </source>
</reference>
<comment type="caution">
    <text evidence="3">The sequence shown here is derived from an EMBL/GenBank/DDBJ whole genome shotgun (WGS) entry which is preliminary data.</text>
</comment>
<feature type="transmembrane region" description="Helical" evidence="2">
    <location>
        <begin position="79"/>
        <end position="97"/>
    </location>
</feature>
<feature type="compositionally biased region" description="Basic and acidic residues" evidence="1">
    <location>
        <begin position="145"/>
        <end position="157"/>
    </location>
</feature>
<organism evidence="3 4">
    <name type="scientific">Devosia pacifica</name>
    <dbReference type="NCBI Taxonomy" id="1335967"/>
    <lineage>
        <taxon>Bacteria</taxon>
        <taxon>Pseudomonadati</taxon>
        <taxon>Pseudomonadota</taxon>
        <taxon>Alphaproteobacteria</taxon>
        <taxon>Hyphomicrobiales</taxon>
        <taxon>Devosiaceae</taxon>
        <taxon>Devosia</taxon>
    </lineage>
</organism>
<reference evidence="3" key="2">
    <citation type="submission" date="2020-09" db="EMBL/GenBank/DDBJ databases">
        <authorList>
            <person name="Sun Q."/>
            <person name="Kim S."/>
        </authorList>
    </citation>
    <scope>NUCLEOTIDE SEQUENCE</scope>
    <source>
        <strain evidence="3">KCTC 32437</strain>
    </source>
</reference>
<proteinExistence type="predicted"/>
<feature type="compositionally biased region" description="Polar residues" evidence="1">
    <location>
        <begin position="60"/>
        <end position="69"/>
    </location>
</feature>
<gene>
    <name evidence="3" type="ORF">GCM10007989_27850</name>
</gene>
<sequence>MLRAIQKGGSETELAAGRGAKRYMNEPRDTEGSGERAKGVTGDLESRIASARRSREAGDNRSSARSSGEMTGLARGLRIGSEFVAAILVGAGLGYLIDLGLGSSPWGMLILFAMGFAAGILNVIRAVTEMNAAAPVAPPGTGTGPDDKTGKERNETR</sequence>
<dbReference type="Proteomes" id="UP000646579">
    <property type="component" value="Unassembled WGS sequence"/>
</dbReference>
<evidence type="ECO:0000313" key="3">
    <source>
        <dbReference type="EMBL" id="GHA30482.1"/>
    </source>
</evidence>
<protein>
    <submittedName>
        <fullName evidence="3">ATP synthase protein I</fullName>
    </submittedName>
</protein>
<dbReference type="EMBL" id="BMZE01000003">
    <property type="protein sequence ID" value="GHA30482.1"/>
    <property type="molecule type" value="Genomic_DNA"/>
</dbReference>
<dbReference type="AlphaFoldDB" id="A0A918SA01"/>
<name>A0A918SA01_9HYPH</name>
<evidence type="ECO:0000256" key="2">
    <source>
        <dbReference type="SAM" id="Phobius"/>
    </source>
</evidence>
<keyword evidence="4" id="KW-1185">Reference proteome</keyword>
<keyword evidence="2" id="KW-0812">Transmembrane</keyword>
<feature type="region of interest" description="Disordered" evidence="1">
    <location>
        <begin position="1"/>
        <end position="71"/>
    </location>
</feature>
<keyword evidence="2" id="KW-0472">Membrane</keyword>